<dbReference type="InterPro" id="IPR015943">
    <property type="entry name" value="WD40/YVTN_repeat-like_dom_sf"/>
</dbReference>
<dbReference type="Pfam" id="PF14538">
    <property type="entry name" value="Raptor_N"/>
    <property type="match status" value="1"/>
</dbReference>
<dbReference type="InterPro" id="IPR001680">
    <property type="entry name" value="WD40_rpt"/>
</dbReference>
<dbReference type="GO" id="GO:0010506">
    <property type="term" value="P:regulation of autophagy"/>
    <property type="evidence" value="ECO:0007669"/>
    <property type="project" value="TreeGrafter"/>
</dbReference>
<accession>A0A9N9J2B2</accession>
<name>A0A9N9J2B2_9GLOM</name>
<keyword evidence="3" id="KW-0677">Repeat</keyword>
<dbReference type="GO" id="GO:0031929">
    <property type="term" value="P:TOR signaling"/>
    <property type="evidence" value="ECO:0007669"/>
    <property type="project" value="InterPro"/>
</dbReference>
<dbReference type="PRINTS" id="PR01547">
    <property type="entry name" value="YEAST176DUF"/>
</dbReference>
<dbReference type="SMART" id="SM01302">
    <property type="entry name" value="Raptor_N"/>
    <property type="match status" value="1"/>
</dbReference>
<dbReference type="Pfam" id="PF00400">
    <property type="entry name" value="WD40"/>
    <property type="match status" value="1"/>
</dbReference>
<dbReference type="OrthoDB" id="10262360at2759"/>
<evidence type="ECO:0000313" key="6">
    <source>
        <dbReference type="EMBL" id="CAG8759086.1"/>
    </source>
</evidence>
<feature type="non-terminal residue" evidence="6">
    <location>
        <position position="1"/>
    </location>
</feature>
<dbReference type="PROSITE" id="PS50082">
    <property type="entry name" value="WD_REPEATS_2"/>
    <property type="match status" value="1"/>
</dbReference>
<dbReference type="Proteomes" id="UP000789405">
    <property type="component" value="Unassembled WGS sequence"/>
</dbReference>
<dbReference type="SMART" id="SM00320">
    <property type="entry name" value="WD40"/>
    <property type="match status" value="5"/>
</dbReference>
<dbReference type="InterPro" id="IPR011989">
    <property type="entry name" value="ARM-like"/>
</dbReference>
<evidence type="ECO:0000256" key="1">
    <source>
        <dbReference type="ARBA" id="ARBA00009257"/>
    </source>
</evidence>
<dbReference type="Gene3D" id="1.25.10.10">
    <property type="entry name" value="Leucine-rich Repeat Variant"/>
    <property type="match status" value="1"/>
</dbReference>
<dbReference type="GO" id="GO:0030674">
    <property type="term" value="F:protein-macromolecule adaptor activity"/>
    <property type="evidence" value="ECO:0007669"/>
    <property type="project" value="TreeGrafter"/>
</dbReference>
<keyword evidence="2 4" id="KW-0853">WD repeat</keyword>
<keyword evidence="7" id="KW-1185">Reference proteome</keyword>
<reference evidence="6" key="1">
    <citation type="submission" date="2021-06" db="EMBL/GenBank/DDBJ databases">
        <authorList>
            <person name="Kallberg Y."/>
            <person name="Tangrot J."/>
            <person name="Rosling A."/>
        </authorList>
    </citation>
    <scope>NUCLEOTIDE SEQUENCE</scope>
    <source>
        <strain evidence="6">MA453B</strain>
    </source>
</reference>
<evidence type="ECO:0000256" key="4">
    <source>
        <dbReference type="PROSITE-ProRule" id="PRU00221"/>
    </source>
</evidence>
<dbReference type="GO" id="GO:0071230">
    <property type="term" value="P:cellular response to amino acid stimulus"/>
    <property type="evidence" value="ECO:0007669"/>
    <property type="project" value="TreeGrafter"/>
</dbReference>
<dbReference type="GO" id="GO:0005737">
    <property type="term" value="C:cytoplasm"/>
    <property type="evidence" value="ECO:0007669"/>
    <property type="project" value="TreeGrafter"/>
</dbReference>
<dbReference type="InterPro" id="IPR000357">
    <property type="entry name" value="HEAT"/>
</dbReference>
<comment type="caution">
    <text evidence="6">The sequence shown here is derived from an EMBL/GenBank/DDBJ whole genome shotgun (WGS) entry which is preliminary data.</text>
</comment>
<feature type="domain" description="Raptor N-terminal CASPase-like" evidence="5">
    <location>
        <begin position="79"/>
        <end position="232"/>
    </location>
</feature>
<dbReference type="InterPro" id="IPR016024">
    <property type="entry name" value="ARM-type_fold"/>
</dbReference>
<dbReference type="AlphaFoldDB" id="A0A9N9J2B2"/>
<dbReference type="PANTHER" id="PTHR12848">
    <property type="entry name" value="REGULATORY-ASSOCIATED PROTEIN OF MTOR"/>
    <property type="match status" value="1"/>
</dbReference>
<feature type="repeat" description="WD" evidence="4">
    <location>
        <begin position="1056"/>
        <end position="1098"/>
    </location>
</feature>
<dbReference type="Gene3D" id="2.130.10.10">
    <property type="entry name" value="YVTN repeat-like/Quinoprotein amine dehydrogenase"/>
    <property type="match status" value="2"/>
</dbReference>
<sequence>IITNKQVIGNAKENNNRRTTSGVSVAKTMNQDVDVPVINFDHTNTPETKYVYFNDKRHGSSRAANREEIPVQDWRMRERLKTVSGALVLCLNIGVDPPDIVKPSPCAKLECWVDPFSVPPTKALDAIGKNLQAQYEQLSIRTRYKQYLDPSVDEMKKFCTNLRKSAKEERVLLHYNGHGVPKPTPSGEIWCFNKHFTQYIPVSLGDLQSWLGSPCIYVYDCSAAGNILESFKRFAEQRYLENNRPESSIPLNIQLAACGPNETLPMHPHLPADLFTSCLTSPIEIALRWFVLQNPLPSYLTVDMVMKLPGRLQDRRTPLGELNWIFTAITDTIAWNVLPRDLFKQLFRQDLMVAALFRNFLLAERIMRRYQCKPMSHPELPPTHDHPMWDSWDLAVDMCLAQLPALLSAENGGTEVEYKHSTFFDEQLTAFQVWLSKGSVSQKPPEQLPIVLQVLLSQVHRSRALGLLSKYLDLGPRAVSLALSIGIFPYVLKLLQSPAADLKPPLVFIWARILAVDRSCQQDLLKDNGYNYFVNILSPNSMLNIPNEAEHRAMCAFILAIFCTNFNQGQIACKKASVLQACLARIGDVDALLRQWVCLCIGQYWTNFADAKSEGIENQAHLKLFGLLNDPVPEVRASALYALGTFIGDLERTEQIVNIEHNIAINALEANNDASPLVRRELVIALSYIVNAYSEHFIRVAYEELQDIHRRVVATRQRPGESRPSSVYTCVWKALLNLSADPDAEVAQLAATVVDAINIQLLESPHIENVTIALRQVLQEQSTQDTETFRASLNKQPLYDDTLPLKSKFFDWSCEYFREPQMRPAESEQMGSIDDNVRSWRRKRNETIIKSTQPIKDVAGSSRWNKQISIFNNEYEPSKLLFHQFEPHIVVANDKDNISIWNWKEHHRTHTFSNGNPIGSKITTLKFINEDEISMLLTGSSDGIVRIYRNYDSPTLSEVVTSWRAMPEILPNSQKSGLVAEWQQSRGTLLVGGDVRVIRVWDAPREITVSIIPARSGSSITSLTSDSDLFVAGFADGAIRVFDVRIQPRDAMVLINKEHKNSITNVVWQKGAGRELVSGSKSGEIKIWDIRHNRSKRTISNEPNSCEMNAMDVHQYADVVASVYSNQLIKVWNTSGINLSSTRYNTGFLGWGAQVTSLALSAHHMVMAV</sequence>
<organism evidence="6 7">
    <name type="scientific">Dentiscutata erythropus</name>
    <dbReference type="NCBI Taxonomy" id="1348616"/>
    <lineage>
        <taxon>Eukaryota</taxon>
        <taxon>Fungi</taxon>
        <taxon>Fungi incertae sedis</taxon>
        <taxon>Mucoromycota</taxon>
        <taxon>Glomeromycotina</taxon>
        <taxon>Glomeromycetes</taxon>
        <taxon>Diversisporales</taxon>
        <taxon>Gigasporaceae</taxon>
        <taxon>Dentiscutata</taxon>
    </lineage>
</organism>
<dbReference type="SUPFAM" id="SSF48371">
    <property type="entry name" value="ARM repeat"/>
    <property type="match status" value="1"/>
</dbReference>
<dbReference type="Pfam" id="PF02985">
    <property type="entry name" value="HEAT"/>
    <property type="match status" value="1"/>
</dbReference>
<dbReference type="EMBL" id="CAJVPY010016846">
    <property type="protein sequence ID" value="CAG8759086.1"/>
    <property type="molecule type" value="Genomic_DNA"/>
</dbReference>
<evidence type="ECO:0000313" key="7">
    <source>
        <dbReference type="Proteomes" id="UP000789405"/>
    </source>
</evidence>
<dbReference type="GO" id="GO:0031931">
    <property type="term" value="C:TORC1 complex"/>
    <property type="evidence" value="ECO:0007669"/>
    <property type="project" value="InterPro"/>
</dbReference>
<dbReference type="PROSITE" id="PS50294">
    <property type="entry name" value="WD_REPEATS_REGION"/>
    <property type="match status" value="1"/>
</dbReference>
<dbReference type="SUPFAM" id="SSF50978">
    <property type="entry name" value="WD40 repeat-like"/>
    <property type="match status" value="1"/>
</dbReference>
<dbReference type="InterPro" id="IPR036322">
    <property type="entry name" value="WD40_repeat_dom_sf"/>
</dbReference>
<dbReference type="PANTHER" id="PTHR12848:SF16">
    <property type="entry name" value="REGULATORY-ASSOCIATED PROTEIN OF MTOR"/>
    <property type="match status" value="1"/>
</dbReference>
<feature type="non-terminal residue" evidence="6">
    <location>
        <position position="1169"/>
    </location>
</feature>
<dbReference type="GO" id="GO:0009267">
    <property type="term" value="P:cellular response to starvation"/>
    <property type="evidence" value="ECO:0007669"/>
    <property type="project" value="TreeGrafter"/>
</dbReference>
<dbReference type="InterPro" id="IPR004083">
    <property type="entry name" value="Raptor"/>
</dbReference>
<evidence type="ECO:0000256" key="3">
    <source>
        <dbReference type="ARBA" id="ARBA00022737"/>
    </source>
</evidence>
<evidence type="ECO:0000256" key="2">
    <source>
        <dbReference type="ARBA" id="ARBA00022574"/>
    </source>
</evidence>
<comment type="similarity">
    <text evidence="1">Belongs to the WD repeat RAPTOR family.</text>
</comment>
<dbReference type="InterPro" id="IPR029347">
    <property type="entry name" value="Raptor_N"/>
</dbReference>
<proteinExistence type="inferred from homology"/>
<gene>
    <name evidence="6" type="ORF">DERYTH_LOCUS17641</name>
</gene>
<protein>
    <submittedName>
        <fullName evidence="6">7375_t:CDS:1</fullName>
    </submittedName>
</protein>
<dbReference type="GO" id="GO:0030307">
    <property type="term" value="P:positive regulation of cell growth"/>
    <property type="evidence" value="ECO:0007669"/>
    <property type="project" value="TreeGrafter"/>
</dbReference>
<evidence type="ECO:0000259" key="5">
    <source>
        <dbReference type="SMART" id="SM01302"/>
    </source>
</evidence>